<reference evidence="5" key="1">
    <citation type="submission" date="2017-02" db="UniProtKB">
        <authorList>
            <consortium name="WormBaseParasite"/>
        </authorList>
    </citation>
    <scope>IDENTIFICATION</scope>
</reference>
<keyword evidence="4" id="KW-1185">Reference proteome</keyword>
<protein>
    <recommendedName>
        <fullName evidence="1">Ribosome-recycling factor, mitochondrial</fullName>
    </recommendedName>
    <alternativeName>
        <fullName evidence="2">Ribosome-releasing factor, mitochondrial</fullName>
    </alternativeName>
</protein>
<dbReference type="WBParaSite" id="TASK_0000085301-mRNA-1">
    <property type="protein sequence ID" value="TASK_0000085301-mRNA-1"/>
    <property type="gene ID" value="TASK_0000085301"/>
</dbReference>
<dbReference type="AlphaFoldDB" id="A0A0R3VU81"/>
<dbReference type="SUPFAM" id="SSF55194">
    <property type="entry name" value="Ribosome recycling factor, RRF"/>
    <property type="match status" value="1"/>
</dbReference>
<name>A0A0R3VU81_TAEAS</name>
<accession>A0A0R3VU81</accession>
<evidence type="ECO:0000256" key="2">
    <source>
        <dbReference type="ARBA" id="ARBA00033107"/>
    </source>
</evidence>
<evidence type="ECO:0000313" key="3">
    <source>
        <dbReference type="EMBL" id="VDK22006.1"/>
    </source>
</evidence>
<dbReference type="Proteomes" id="UP000282613">
    <property type="component" value="Unassembled WGS sequence"/>
</dbReference>
<dbReference type="InterPro" id="IPR036191">
    <property type="entry name" value="RRF_sf"/>
</dbReference>
<dbReference type="EMBL" id="UYRS01000138">
    <property type="protein sequence ID" value="VDK22006.1"/>
    <property type="molecule type" value="Genomic_DNA"/>
</dbReference>
<proteinExistence type="predicted"/>
<evidence type="ECO:0000313" key="4">
    <source>
        <dbReference type="Proteomes" id="UP000282613"/>
    </source>
</evidence>
<organism evidence="5">
    <name type="scientific">Taenia asiatica</name>
    <name type="common">Asian tapeworm</name>
    <dbReference type="NCBI Taxonomy" id="60517"/>
    <lineage>
        <taxon>Eukaryota</taxon>
        <taxon>Metazoa</taxon>
        <taxon>Spiralia</taxon>
        <taxon>Lophotrochozoa</taxon>
        <taxon>Platyhelminthes</taxon>
        <taxon>Cestoda</taxon>
        <taxon>Eucestoda</taxon>
        <taxon>Cyclophyllidea</taxon>
        <taxon>Taeniidae</taxon>
        <taxon>Taenia</taxon>
    </lineage>
</organism>
<sequence>MILALSKAPFHVLFGDALSNFVLRSPLQTAPLRRAIYSWKLLEVSGYATLYQPIRLKSKNKVRKDSVKVFTLTDELKQQIKEEEMMQEYAKVVSRFQDDLYRKLCLKVTPEILYSIPIPSERTQLGEVATITSQTSVQSSDVQPTSQILVDLSGRPDLVAVAKAAISQFLSEDTEPPPSRRAKAKPCSNLIQDVNQTQFTVRLRTLVTGDVRDELARKGQDMLNRTKKEMDKIYQKFSKSITAMKSLSEDDKHAANEYLKTTVKAQHAAAEKAWKAKKEELLND</sequence>
<evidence type="ECO:0000313" key="5">
    <source>
        <dbReference type="WBParaSite" id="TASK_0000085301-mRNA-1"/>
    </source>
</evidence>
<dbReference type="Gene3D" id="1.10.132.20">
    <property type="entry name" value="Ribosome-recycling factor"/>
    <property type="match status" value="1"/>
</dbReference>
<reference evidence="3 4" key="2">
    <citation type="submission" date="2018-11" db="EMBL/GenBank/DDBJ databases">
        <authorList>
            <consortium name="Pathogen Informatics"/>
        </authorList>
    </citation>
    <scope>NUCLEOTIDE SEQUENCE [LARGE SCALE GENOMIC DNA]</scope>
</reference>
<dbReference type="OrthoDB" id="6270239at2759"/>
<evidence type="ECO:0000256" key="1">
    <source>
        <dbReference type="ARBA" id="ARBA00020581"/>
    </source>
</evidence>
<gene>
    <name evidence="3" type="ORF">TASK_LOCUS854</name>
</gene>